<accession>A0A1A6HJ19</accession>
<evidence type="ECO:0000256" key="28">
    <source>
        <dbReference type="ARBA" id="ARBA00052253"/>
    </source>
</evidence>
<dbReference type="InterPro" id="IPR016160">
    <property type="entry name" value="Ald_DH_CS_CYS"/>
</dbReference>
<dbReference type="GO" id="GO:0019145">
    <property type="term" value="F:aminobutyraldehyde dehydrogenase (NAD+) activity"/>
    <property type="evidence" value="ECO:0007669"/>
    <property type="project" value="UniProtKB-EC"/>
</dbReference>
<evidence type="ECO:0000256" key="17">
    <source>
        <dbReference type="ARBA" id="ARBA00049194"/>
    </source>
</evidence>
<dbReference type="CDD" id="cd07090">
    <property type="entry name" value="ALDH_F9_TMBADH"/>
    <property type="match status" value="1"/>
</dbReference>
<evidence type="ECO:0000256" key="21">
    <source>
        <dbReference type="ARBA" id="ARBA00050672"/>
    </source>
</evidence>
<name>A0A1A6HJ19_NEOLE</name>
<evidence type="ECO:0000256" key="11">
    <source>
        <dbReference type="ARBA" id="ARBA00040275"/>
    </source>
</evidence>
<evidence type="ECO:0000256" key="23">
    <source>
        <dbReference type="ARBA" id="ARBA00050858"/>
    </source>
</evidence>
<feature type="domain" description="Aldehyde dehydrogenase" evidence="33">
    <location>
        <begin position="22"/>
        <end position="468"/>
    </location>
</feature>
<dbReference type="InterPro" id="IPR015590">
    <property type="entry name" value="Aldehyde_DH_dom"/>
</dbReference>
<dbReference type="SUPFAM" id="SSF53720">
    <property type="entry name" value="ALDH-like"/>
    <property type="match status" value="1"/>
</dbReference>
<comment type="catalytic activity">
    <reaction evidence="20">
        <text>propanal + NAD(+) + H2O = propanoate + NADH + 2 H(+)</text>
        <dbReference type="Rhea" id="RHEA:67256"/>
        <dbReference type="ChEBI" id="CHEBI:15377"/>
        <dbReference type="ChEBI" id="CHEBI:15378"/>
        <dbReference type="ChEBI" id="CHEBI:17153"/>
        <dbReference type="ChEBI" id="CHEBI:17272"/>
        <dbReference type="ChEBI" id="CHEBI:57540"/>
        <dbReference type="ChEBI" id="CHEBI:57945"/>
    </reaction>
</comment>
<evidence type="ECO:0000256" key="27">
    <source>
        <dbReference type="ARBA" id="ARBA00052147"/>
    </source>
</evidence>
<evidence type="ECO:0000313" key="35">
    <source>
        <dbReference type="Proteomes" id="UP000092124"/>
    </source>
</evidence>
<dbReference type="FunFam" id="3.40.605.10:FF:000016">
    <property type="entry name" value="4-trimethylaminobutyraldehyde dehydrogenase isoform X1"/>
    <property type="match status" value="1"/>
</dbReference>
<sequence>MEHRVLRELVEKQELVDTREVESVIATLQCSGQKEVNLAVKNAKIAFKSWSKKSGMERSRVLLEAARMIKEQKDAIATMETINNGKSLFESRLDVDTSWQCLEYYAGLAASMAGEHVQLLGGSFGYTRREPLGVCVGIGAWNYPFQIACWKSAPALACGNAMIFKPSPFTPVSALLLAEIYTKAGMPPGLFNVVQGGAATGQFLCQHPDVAKVSFTGSVPTGTKVMEMSAKGIKPVTLELGGKSPLIIFSDCNLENAVKGALVANFLTQGQVCCNGTRVFVQKGIIDAFTKEVVEQTQRIKIGDPLLEDTRMGPLINAPHLERVLGFVKSAKEQGATVLYGGSLYVPTDPKLKHGYYMTPCILTNCRDDMTCVREEIFGPVMSILSFETEAEVLERANASPYGLAAGVFTRDVQRAHRVAAELQVGTCYINNYNVSPVELPFGGYKKSGFGRENGRVTIEYYSQLKTVYVEMGDVESPFENQ</sequence>
<evidence type="ECO:0000256" key="7">
    <source>
        <dbReference type="ARBA" id="ARBA00023027"/>
    </source>
</evidence>
<evidence type="ECO:0000256" key="16">
    <source>
        <dbReference type="ARBA" id="ARBA00044324"/>
    </source>
</evidence>
<comment type="catalytic activity">
    <reaction evidence="30">
        <text>butanal + NAD(+) + H2O = butanoate + NADH + 2 H(+)</text>
        <dbReference type="Rhea" id="RHEA:69088"/>
        <dbReference type="ChEBI" id="CHEBI:15377"/>
        <dbReference type="ChEBI" id="CHEBI:15378"/>
        <dbReference type="ChEBI" id="CHEBI:15743"/>
        <dbReference type="ChEBI" id="CHEBI:17968"/>
        <dbReference type="ChEBI" id="CHEBI:57540"/>
        <dbReference type="ChEBI" id="CHEBI:57945"/>
    </reaction>
</comment>
<keyword evidence="5" id="KW-0963">Cytoplasm</keyword>
<protein>
    <recommendedName>
        <fullName evidence="11">4-trimethylaminobutyraldehyde dehydrogenase</fullName>
        <ecNumber evidence="10">1.2.1.19</ecNumber>
        <ecNumber evidence="8">1.2.1.3</ecNumber>
        <ecNumber evidence="14">1.2.1.46</ecNumber>
        <ecNumber evidence="9">1.2.1.47</ecNumber>
    </recommendedName>
    <alternativeName>
        <fullName evidence="12">Aldehyde dehydrogenase family 9 member A1</fullName>
    </alternativeName>
    <alternativeName>
        <fullName evidence="16">Formaldehyde dehydrogenase</fullName>
    </alternativeName>
    <alternativeName>
        <fullName evidence="15">Gamma-aminobutyraldehyde dehydrogenase</fullName>
    </alternativeName>
</protein>
<dbReference type="GO" id="GO:0018467">
    <property type="term" value="F:formaldehyde dehydrogenase (NAD+) activity"/>
    <property type="evidence" value="ECO:0007669"/>
    <property type="project" value="UniProtKB-EC"/>
</dbReference>
<evidence type="ECO:0000259" key="33">
    <source>
        <dbReference type="Pfam" id="PF00171"/>
    </source>
</evidence>
<comment type="catalytic activity">
    <reaction evidence="25">
        <text>4-aminobutanal + NAD(+) + H2O = 4-aminobutanoate + NADH + 2 H(+)</text>
        <dbReference type="Rhea" id="RHEA:19105"/>
        <dbReference type="ChEBI" id="CHEBI:15377"/>
        <dbReference type="ChEBI" id="CHEBI:15378"/>
        <dbReference type="ChEBI" id="CHEBI:57540"/>
        <dbReference type="ChEBI" id="CHEBI:57945"/>
        <dbReference type="ChEBI" id="CHEBI:58264"/>
        <dbReference type="ChEBI" id="CHEBI:59888"/>
        <dbReference type="EC" id="1.2.1.19"/>
    </reaction>
</comment>
<dbReference type="AlphaFoldDB" id="A0A1A6HJ19"/>
<evidence type="ECO:0000256" key="31">
    <source>
        <dbReference type="PROSITE-ProRule" id="PRU10007"/>
    </source>
</evidence>
<evidence type="ECO:0000256" key="14">
    <source>
        <dbReference type="ARBA" id="ARBA00044057"/>
    </source>
</evidence>
<feature type="active site" evidence="31">
    <location>
        <position position="239"/>
    </location>
</feature>
<dbReference type="Gene3D" id="3.40.309.10">
    <property type="entry name" value="Aldehyde Dehydrogenase, Chain A, domain 2"/>
    <property type="match status" value="1"/>
</dbReference>
<dbReference type="Gene3D" id="3.40.605.10">
    <property type="entry name" value="Aldehyde Dehydrogenase, Chain A, domain 1"/>
    <property type="match status" value="1"/>
</dbReference>
<gene>
    <name evidence="34" type="ORF">A6R68_19644</name>
</gene>
<dbReference type="EC" id="1.2.1.47" evidence="9"/>
<dbReference type="OrthoDB" id="310895at2759"/>
<comment type="function">
    <text evidence="13">Converts gamma-trimethylaminobutyraldehyde into gamma-butyrobetaine with high efficiency (in vitro). Can catalyze the irreversible oxidation of a broad range of aldehydes to the corresponding acids in an NAD-dependent reaction, but with low efficiency. Catalyzes the oxidation of aldehydes arising from biogenic amines and polyamines.</text>
</comment>
<dbReference type="GO" id="GO:0005829">
    <property type="term" value="C:cytosol"/>
    <property type="evidence" value="ECO:0007669"/>
    <property type="project" value="UniProtKB-SubCell"/>
</dbReference>
<keyword evidence="6 32" id="KW-0560">Oxidoreductase</keyword>
<evidence type="ECO:0000256" key="6">
    <source>
        <dbReference type="ARBA" id="ARBA00023002"/>
    </source>
</evidence>
<dbReference type="InterPro" id="IPR016162">
    <property type="entry name" value="Ald_DH_N"/>
</dbReference>
<dbReference type="EC" id="1.2.1.46" evidence="14"/>
<evidence type="ECO:0000256" key="10">
    <source>
        <dbReference type="ARBA" id="ARBA00039138"/>
    </source>
</evidence>
<dbReference type="InterPro" id="IPR016163">
    <property type="entry name" value="Ald_DH_C"/>
</dbReference>
<dbReference type="STRING" id="56216.A0A1A6HJ19"/>
<keyword evidence="7" id="KW-0520">NAD</keyword>
<dbReference type="InterPro" id="IPR029510">
    <property type="entry name" value="Ald_DH_CS_GLU"/>
</dbReference>
<evidence type="ECO:0000256" key="19">
    <source>
        <dbReference type="ARBA" id="ARBA00050378"/>
    </source>
</evidence>
<evidence type="ECO:0000313" key="34">
    <source>
        <dbReference type="EMBL" id="OBS77965.1"/>
    </source>
</evidence>
<comment type="catalytic activity">
    <reaction evidence="21">
        <text>formaldehyde + NAD(+) + H2O = formate + NADH + 2 H(+)</text>
        <dbReference type="Rhea" id="RHEA:16425"/>
        <dbReference type="ChEBI" id="CHEBI:15377"/>
        <dbReference type="ChEBI" id="CHEBI:15378"/>
        <dbReference type="ChEBI" id="CHEBI:15740"/>
        <dbReference type="ChEBI" id="CHEBI:16842"/>
        <dbReference type="ChEBI" id="CHEBI:57540"/>
        <dbReference type="ChEBI" id="CHEBI:57945"/>
        <dbReference type="EC" id="1.2.1.46"/>
    </reaction>
</comment>
<dbReference type="PROSITE" id="PS00687">
    <property type="entry name" value="ALDEHYDE_DEHYDR_GLU"/>
    <property type="match status" value="1"/>
</dbReference>
<dbReference type="EMBL" id="LZPO01027635">
    <property type="protein sequence ID" value="OBS77965.1"/>
    <property type="molecule type" value="Genomic_DNA"/>
</dbReference>
<evidence type="ECO:0000256" key="22">
    <source>
        <dbReference type="ARBA" id="ARBA00050763"/>
    </source>
</evidence>
<comment type="catalytic activity">
    <reaction evidence="23">
        <text>pentanal + NAD(+) + H2O = pentanoate + NADH + 2 H(+)</text>
        <dbReference type="Rhea" id="RHEA:69092"/>
        <dbReference type="ChEBI" id="CHEBI:15377"/>
        <dbReference type="ChEBI" id="CHEBI:15378"/>
        <dbReference type="ChEBI" id="CHEBI:31011"/>
        <dbReference type="ChEBI" id="CHEBI:57540"/>
        <dbReference type="ChEBI" id="CHEBI:57945"/>
        <dbReference type="ChEBI" id="CHEBI:84069"/>
    </reaction>
</comment>
<comment type="catalytic activity">
    <reaction evidence="18">
        <text>3,4-dihydroxyphenylacetaldehyde + NAD(+) + H2O = 3,4-dihydroxyphenylacetate + NADH + 2 H(+)</text>
        <dbReference type="Rhea" id="RHEA:69080"/>
        <dbReference type="ChEBI" id="CHEBI:15377"/>
        <dbReference type="ChEBI" id="CHEBI:15378"/>
        <dbReference type="ChEBI" id="CHEBI:17612"/>
        <dbReference type="ChEBI" id="CHEBI:27978"/>
        <dbReference type="ChEBI" id="CHEBI:57540"/>
        <dbReference type="ChEBI" id="CHEBI:57945"/>
    </reaction>
</comment>
<comment type="catalytic activity">
    <reaction evidence="24">
        <text>hexanal + NAD(+) + H2O = hexanoate + NADH + 2 H(+)</text>
        <dbReference type="Rhea" id="RHEA:67276"/>
        <dbReference type="ChEBI" id="CHEBI:15377"/>
        <dbReference type="ChEBI" id="CHEBI:15378"/>
        <dbReference type="ChEBI" id="CHEBI:17120"/>
        <dbReference type="ChEBI" id="CHEBI:57540"/>
        <dbReference type="ChEBI" id="CHEBI:57945"/>
        <dbReference type="ChEBI" id="CHEBI:88528"/>
    </reaction>
</comment>
<evidence type="ECO:0000256" key="15">
    <source>
        <dbReference type="ARBA" id="ARBA00044302"/>
    </source>
</evidence>
<dbReference type="InterPro" id="IPR016161">
    <property type="entry name" value="Ald_DH/histidinol_DH"/>
</dbReference>
<comment type="subcellular location">
    <subcellularLocation>
        <location evidence="1">Cytoplasm</location>
        <location evidence="1">Cytosol</location>
    </subcellularLocation>
</comment>
<dbReference type="PANTHER" id="PTHR11699">
    <property type="entry name" value="ALDEHYDE DEHYDROGENASE-RELATED"/>
    <property type="match status" value="1"/>
</dbReference>
<comment type="catalytic activity">
    <reaction evidence="28">
        <text>4-(trimethylamino)butanal + NAD(+) + H2O = 4-(trimethylamino)butanoate + NADH + 2 H(+)</text>
        <dbReference type="Rhea" id="RHEA:17985"/>
        <dbReference type="ChEBI" id="CHEBI:15377"/>
        <dbReference type="ChEBI" id="CHEBI:15378"/>
        <dbReference type="ChEBI" id="CHEBI:16244"/>
        <dbReference type="ChEBI" id="CHEBI:18020"/>
        <dbReference type="ChEBI" id="CHEBI:57540"/>
        <dbReference type="ChEBI" id="CHEBI:57945"/>
        <dbReference type="EC" id="1.2.1.47"/>
    </reaction>
</comment>
<evidence type="ECO:0000256" key="8">
    <source>
        <dbReference type="ARBA" id="ARBA00024226"/>
    </source>
</evidence>
<comment type="catalytic activity">
    <reaction evidence="17">
        <text>an aldehyde + NAD(+) + H2O = a carboxylate + NADH + 2 H(+)</text>
        <dbReference type="Rhea" id="RHEA:16185"/>
        <dbReference type="ChEBI" id="CHEBI:15377"/>
        <dbReference type="ChEBI" id="CHEBI:15378"/>
        <dbReference type="ChEBI" id="CHEBI:17478"/>
        <dbReference type="ChEBI" id="CHEBI:29067"/>
        <dbReference type="ChEBI" id="CHEBI:57540"/>
        <dbReference type="ChEBI" id="CHEBI:57945"/>
        <dbReference type="EC" id="1.2.1.3"/>
    </reaction>
</comment>
<reference evidence="34 35" key="1">
    <citation type="submission" date="2016-06" db="EMBL/GenBank/DDBJ databases">
        <title>The Draft Genome Sequence and Annotation of the Desert Woodrat Neotoma lepida.</title>
        <authorList>
            <person name="Campbell M."/>
            <person name="Oakeson K.F."/>
            <person name="Yandell M."/>
            <person name="Halpert J.R."/>
            <person name="Dearing D."/>
        </authorList>
    </citation>
    <scope>NUCLEOTIDE SEQUENCE [LARGE SCALE GENOMIC DNA]</scope>
    <source>
        <strain evidence="34">417</strain>
        <tissue evidence="34">Liver</tissue>
    </source>
</reference>
<organism evidence="34 35">
    <name type="scientific">Neotoma lepida</name>
    <name type="common">Desert woodrat</name>
    <dbReference type="NCBI Taxonomy" id="56216"/>
    <lineage>
        <taxon>Eukaryota</taxon>
        <taxon>Metazoa</taxon>
        <taxon>Chordata</taxon>
        <taxon>Craniata</taxon>
        <taxon>Vertebrata</taxon>
        <taxon>Euteleostomi</taxon>
        <taxon>Mammalia</taxon>
        <taxon>Eutheria</taxon>
        <taxon>Euarchontoglires</taxon>
        <taxon>Glires</taxon>
        <taxon>Rodentia</taxon>
        <taxon>Myomorpha</taxon>
        <taxon>Muroidea</taxon>
        <taxon>Cricetidae</taxon>
        <taxon>Neotominae</taxon>
        <taxon>Neotoma</taxon>
    </lineage>
</organism>
<dbReference type="Pfam" id="PF00171">
    <property type="entry name" value="Aldedh"/>
    <property type="match status" value="1"/>
</dbReference>
<evidence type="ECO:0000256" key="3">
    <source>
        <dbReference type="ARBA" id="ARBA00009986"/>
    </source>
</evidence>
<evidence type="ECO:0000256" key="24">
    <source>
        <dbReference type="ARBA" id="ARBA00051631"/>
    </source>
</evidence>
<evidence type="ECO:0000256" key="5">
    <source>
        <dbReference type="ARBA" id="ARBA00022490"/>
    </source>
</evidence>
<evidence type="ECO:0000256" key="30">
    <source>
        <dbReference type="ARBA" id="ARBA00052574"/>
    </source>
</evidence>
<dbReference type="NCBIfam" id="NF009725">
    <property type="entry name" value="PRK13252.1"/>
    <property type="match status" value="1"/>
</dbReference>
<dbReference type="PROSITE" id="PS00070">
    <property type="entry name" value="ALDEHYDE_DEHYDR_CYS"/>
    <property type="match status" value="1"/>
</dbReference>
<evidence type="ECO:0000256" key="18">
    <source>
        <dbReference type="ARBA" id="ARBA00050121"/>
    </source>
</evidence>
<comment type="catalytic activity">
    <reaction evidence="29">
        <text>imidazole-4-acetaldehyde + NAD(+) + H2O = imidazole-4-acetate + NADH + 2 H(+)</text>
        <dbReference type="Rhea" id="RHEA:31059"/>
        <dbReference type="ChEBI" id="CHEBI:15377"/>
        <dbReference type="ChEBI" id="CHEBI:15378"/>
        <dbReference type="ChEBI" id="CHEBI:27398"/>
        <dbReference type="ChEBI" id="CHEBI:57540"/>
        <dbReference type="ChEBI" id="CHEBI:57945"/>
        <dbReference type="ChEBI" id="CHEBI:57969"/>
    </reaction>
</comment>
<evidence type="ECO:0000256" key="32">
    <source>
        <dbReference type="RuleBase" id="RU003345"/>
    </source>
</evidence>
<keyword evidence="35" id="KW-1185">Reference proteome</keyword>
<evidence type="ECO:0000256" key="29">
    <source>
        <dbReference type="ARBA" id="ARBA00052427"/>
    </source>
</evidence>
<dbReference type="FunFam" id="3.40.309.10:FF:000019">
    <property type="entry name" value="4-trimethylaminobutyraldehyde dehydrogenase isoform X1"/>
    <property type="match status" value="1"/>
</dbReference>
<evidence type="ECO:0000256" key="26">
    <source>
        <dbReference type="ARBA" id="ARBA00051995"/>
    </source>
</evidence>
<proteinExistence type="inferred from homology"/>
<evidence type="ECO:0000256" key="4">
    <source>
        <dbReference type="ARBA" id="ARBA00011881"/>
    </source>
</evidence>
<comment type="similarity">
    <text evidence="3 32">Belongs to the aldehyde dehydrogenase family.</text>
</comment>
<evidence type="ECO:0000256" key="1">
    <source>
        <dbReference type="ARBA" id="ARBA00004514"/>
    </source>
</evidence>
<evidence type="ECO:0000256" key="20">
    <source>
        <dbReference type="ARBA" id="ARBA00050586"/>
    </source>
</evidence>
<dbReference type="Proteomes" id="UP000092124">
    <property type="component" value="Unassembled WGS sequence"/>
</dbReference>
<dbReference type="EC" id="1.2.1.19" evidence="10"/>
<evidence type="ECO:0000256" key="25">
    <source>
        <dbReference type="ARBA" id="ARBA00051670"/>
    </source>
</evidence>
<comment type="catalytic activity">
    <reaction evidence="27">
        <text>acetaldehyde + NAD(+) + H2O = acetate + NADH + 2 H(+)</text>
        <dbReference type="Rhea" id="RHEA:25294"/>
        <dbReference type="ChEBI" id="CHEBI:15343"/>
        <dbReference type="ChEBI" id="CHEBI:15377"/>
        <dbReference type="ChEBI" id="CHEBI:15378"/>
        <dbReference type="ChEBI" id="CHEBI:30089"/>
        <dbReference type="ChEBI" id="CHEBI:57540"/>
        <dbReference type="ChEBI" id="CHEBI:57945"/>
        <dbReference type="EC" id="1.2.1.3"/>
    </reaction>
</comment>
<comment type="caution">
    <text evidence="34">The sequence shown here is derived from an EMBL/GenBank/DDBJ whole genome shotgun (WGS) entry which is preliminary data.</text>
</comment>
<comment type="catalytic activity">
    <reaction evidence="19">
        <text>acrolein + NAD(+) + H2O = acrylate + NADH + 2 H(+)</text>
        <dbReference type="Rhea" id="RHEA:69084"/>
        <dbReference type="ChEBI" id="CHEBI:15368"/>
        <dbReference type="ChEBI" id="CHEBI:15377"/>
        <dbReference type="ChEBI" id="CHEBI:15378"/>
        <dbReference type="ChEBI" id="CHEBI:37080"/>
        <dbReference type="ChEBI" id="CHEBI:57540"/>
        <dbReference type="ChEBI" id="CHEBI:57945"/>
    </reaction>
</comment>
<evidence type="ECO:0000256" key="12">
    <source>
        <dbReference type="ARBA" id="ARBA00041858"/>
    </source>
</evidence>
<comment type="pathway">
    <text evidence="2">Amine and polyamine biosynthesis; carnitine biosynthesis.</text>
</comment>
<evidence type="ECO:0000256" key="2">
    <source>
        <dbReference type="ARBA" id="ARBA00005022"/>
    </source>
</evidence>
<dbReference type="GO" id="GO:0047105">
    <property type="term" value="F:4-trimethylammoniobutyraldehyde dehydrogenase activity"/>
    <property type="evidence" value="ECO:0007669"/>
    <property type="project" value="UniProtKB-EC"/>
</dbReference>
<comment type="subunit">
    <text evidence="4">Homotetramer.</text>
</comment>
<comment type="catalytic activity">
    <reaction evidence="26">
        <text>spermine monoaldehyde + NAD(+) + H2O = N-(2-carboxyethyl)spermidine + NADH + 2 H(+)</text>
        <dbReference type="Rhea" id="RHEA:69168"/>
        <dbReference type="ChEBI" id="CHEBI:15377"/>
        <dbReference type="ChEBI" id="CHEBI:15378"/>
        <dbReference type="ChEBI" id="CHEBI:57540"/>
        <dbReference type="ChEBI" id="CHEBI:57945"/>
        <dbReference type="ChEBI" id="CHEBI:180903"/>
        <dbReference type="ChEBI" id="CHEBI:180913"/>
    </reaction>
</comment>
<evidence type="ECO:0000256" key="13">
    <source>
        <dbReference type="ARBA" id="ARBA00043882"/>
    </source>
</evidence>
<dbReference type="EC" id="1.2.1.3" evidence="8"/>
<evidence type="ECO:0000256" key="9">
    <source>
        <dbReference type="ARBA" id="ARBA00039125"/>
    </source>
</evidence>
<comment type="catalytic activity">
    <reaction evidence="22">
        <text>(5-hydroxyindol-3-yl)acetaldehyde + NAD(+) + H2O = (5-hydroxyindol-3-yl)acetate + NADH + 2 H(+)</text>
        <dbReference type="Rhea" id="RHEA:31215"/>
        <dbReference type="ChEBI" id="CHEBI:15377"/>
        <dbReference type="ChEBI" id="CHEBI:15378"/>
        <dbReference type="ChEBI" id="CHEBI:50157"/>
        <dbReference type="ChEBI" id="CHEBI:57540"/>
        <dbReference type="ChEBI" id="CHEBI:57945"/>
        <dbReference type="ChEBI" id="CHEBI:62622"/>
    </reaction>
</comment>